<dbReference type="PRINTS" id="PR00032">
    <property type="entry name" value="HTHARAC"/>
</dbReference>
<dbReference type="Pfam" id="PF12833">
    <property type="entry name" value="HTH_18"/>
    <property type="match status" value="1"/>
</dbReference>
<dbReference type="SUPFAM" id="SSF46689">
    <property type="entry name" value="Homeodomain-like"/>
    <property type="match status" value="1"/>
</dbReference>
<keyword evidence="2" id="KW-0238">DNA-binding</keyword>
<evidence type="ECO:0000256" key="2">
    <source>
        <dbReference type="ARBA" id="ARBA00023125"/>
    </source>
</evidence>
<proteinExistence type="predicted"/>
<dbReference type="InterPro" id="IPR009057">
    <property type="entry name" value="Homeodomain-like_sf"/>
</dbReference>
<dbReference type="Pfam" id="PF14525">
    <property type="entry name" value="AraC_binding_2"/>
    <property type="match status" value="1"/>
</dbReference>
<dbReference type="InterPro" id="IPR050204">
    <property type="entry name" value="AraC_XylS_family_regulators"/>
</dbReference>
<dbReference type="InterPro" id="IPR018062">
    <property type="entry name" value="HTH_AraC-typ_CS"/>
</dbReference>
<comment type="caution">
    <text evidence="5">The sequence shown here is derived from an EMBL/GenBank/DDBJ whole genome shotgun (WGS) entry which is preliminary data.</text>
</comment>
<protein>
    <submittedName>
        <fullName evidence="5">Helix-turn-helix transcriptional regulator</fullName>
    </submittedName>
</protein>
<dbReference type="EMBL" id="JAXAFJ010000008">
    <property type="protein sequence ID" value="MDX6806949.1"/>
    <property type="molecule type" value="Genomic_DNA"/>
</dbReference>
<keyword evidence="6" id="KW-1185">Reference proteome</keyword>
<dbReference type="PANTHER" id="PTHR46796:SF6">
    <property type="entry name" value="ARAC SUBFAMILY"/>
    <property type="match status" value="1"/>
</dbReference>
<evidence type="ECO:0000313" key="5">
    <source>
        <dbReference type="EMBL" id="MDX6806949.1"/>
    </source>
</evidence>
<dbReference type="RefSeq" id="WP_319845074.1">
    <property type="nucleotide sequence ID" value="NZ_JAXAFJ010000008.1"/>
</dbReference>
<evidence type="ECO:0000259" key="4">
    <source>
        <dbReference type="PROSITE" id="PS01124"/>
    </source>
</evidence>
<dbReference type="SMART" id="SM00342">
    <property type="entry name" value="HTH_ARAC"/>
    <property type="match status" value="1"/>
</dbReference>
<dbReference type="InterPro" id="IPR018060">
    <property type="entry name" value="HTH_AraC"/>
</dbReference>
<keyword evidence="1" id="KW-0805">Transcription regulation</keyword>
<evidence type="ECO:0000256" key="1">
    <source>
        <dbReference type="ARBA" id="ARBA00023015"/>
    </source>
</evidence>
<sequence length="324" mass="35255">MAAAFAPFSFSAEGVADRDRLTVCRAQLSGLLSLLDLEPIANIPLEVRTLSCALPGASLASCFLKCARACRRQSHCRDDGSDDIMLLRPVGGTVTVEQNGRCLRVAAGDAIVISTSRPWEWELRDTERLDCLRVPRLVATSAPTDLVELLPFMISRDTPAFQLLAHYGGALLQGSLPLGTADTQRMAAHHLQDLLSLLLKAENQNGGLSRLDAIKLHIVRNLRHSTLCVEDVAHRHGISARTLQKMFEGEGTTFSEFVLSARLAAALKDMLSDGPQRKISEIAFEAGFGDLSYFNRTFRQRYGMTPSRARGGGAGAVDRLLPVT</sequence>
<keyword evidence="3" id="KW-0804">Transcription</keyword>
<organism evidence="5 6">
    <name type="scientific">Terrihabitans rhizophilus</name>
    <dbReference type="NCBI Taxonomy" id="3092662"/>
    <lineage>
        <taxon>Bacteria</taxon>
        <taxon>Pseudomonadati</taxon>
        <taxon>Pseudomonadota</taxon>
        <taxon>Alphaproteobacteria</taxon>
        <taxon>Hyphomicrobiales</taxon>
        <taxon>Terrihabitans</taxon>
    </lineage>
</organism>
<feature type="domain" description="HTH araC/xylS-type" evidence="4">
    <location>
        <begin position="212"/>
        <end position="312"/>
    </location>
</feature>
<evidence type="ECO:0000313" key="6">
    <source>
        <dbReference type="Proteomes" id="UP001274321"/>
    </source>
</evidence>
<dbReference type="InterPro" id="IPR020449">
    <property type="entry name" value="Tscrpt_reg_AraC-type_HTH"/>
</dbReference>
<reference evidence="5 6" key="1">
    <citation type="submission" date="2023-11" db="EMBL/GenBank/DDBJ databases">
        <authorList>
            <person name="Bao R."/>
        </authorList>
    </citation>
    <scope>NUCLEOTIDE SEQUENCE [LARGE SCALE GENOMIC DNA]</scope>
    <source>
        <strain evidence="5 6">PJ23</strain>
    </source>
</reference>
<evidence type="ECO:0000256" key="3">
    <source>
        <dbReference type="ARBA" id="ARBA00023163"/>
    </source>
</evidence>
<name>A0ABU4RS93_9HYPH</name>
<dbReference type="Proteomes" id="UP001274321">
    <property type="component" value="Unassembled WGS sequence"/>
</dbReference>
<dbReference type="PANTHER" id="PTHR46796">
    <property type="entry name" value="HTH-TYPE TRANSCRIPTIONAL ACTIVATOR RHAS-RELATED"/>
    <property type="match status" value="1"/>
</dbReference>
<dbReference type="PROSITE" id="PS01124">
    <property type="entry name" value="HTH_ARAC_FAMILY_2"/>
    <property type="match status" value="1"/>
</dbReference>
<accession>A0ABU4RS93</accession>
<gene>
    <name evidence="5" type="ORF">SCD90_12825</name>
</gene>
<dbReference type="Gene3D" id="1.10.10.60">
    <property type="entry name" value="Homeodomain-like"/>
    <property type="match status" value="1"/>
</dbReference>
<dbReference type="InterPro" id="IPR035418">
    <property type="entry name" value="AraC-bd_2"/>
</dbReference>
<dbReference type="PROSITE" id="PS00041">
    <property type="entry name" value="HTH_ARAC_FAMILY_1"/>
    <property type="match status" value="1"/>
</dbReference>